<dbReference type="InterPro" id="IPR008532">
    <property type="entry name" value="NFACT_RNA-bd"/>
</dbReference>
<keyword evidence="4" id="KW-1185">Reference proteome</keyword>
<dbReference type="RefSeq" id="WP_274260813.1">
    <property type="nucleotide sequence ID" value="NZ_CP117884.1"/>
</dbReference>
<accession>A0ABY7WV04</accession>
<reference evidence="3 4" key="1">
    <citation type="submission" date="2023-02" db="EMBL/GenBank/DDBJ databases">
        <title>Genome sequence of Lacticaseibacillus sp. KACC 23028.</title>
        <authorList>
            <person name="Kim S."/>
            <person name="Heo J."/>
            <person name="Kwon S.-W."/>
        </authorList>
    </citation>
    <scope>NUCLEOTIDE SEQUENCE [LARGE SCALE GENOMIC DNA]</scope>
    <source>
        <strain evidence="3 4">KACC 23028</strain>
    </source>
</reference>
<name>A0ABY7WV04_9LACO</name>
<dbReference type="InterPro" id="IPR051608">
    <property type="entry name" value="RQC_Subunit_NEMF"/>
</dbReference>
<protein>
    <submittedName>
        <fullName evidence="3">NFACT RNA binding domain-containing protein</fullName>
    </submittedName>
</protein>
<dbReference type="PANTHER" id="PTHR15239:SF6">
    <property type="entry name" value="RIBOSOME QUALITY CONTROL COMPLEX SUBUNIT NEMF"/>
    <property type="match status" value="1"/>
</dbReference>
<dbReference type="Proteomes" id="UP001220377">
    <property type="component" value="Chromosome"/>
</dbReference>
<gene>
    <name evidence="3" type="ORF">PQ472_01715</name>
</gene>
<evidence type="ECO:0000313" key="4">
    <source>
        <dbReference type="Proteomes" id="UP001220377"/>
    </source>
</evidence>
<feature type="domain" description="NFACT RNA-binding" evidence="2">
    <location>
        <begin position="163"/>
        <end position="262"/>
    </location>
</feature>
<sequence length="284" mass="31407">MSTETNLAQTVQQALAKQIKRSEKQIRSLTRAVSKVDDAEDLQVKGTLLKTYASQIDAHQTAVDLPDYRTDGATLHIKLDPAESVMVNAETYFHRYRRTKRGLATVEANLQQTKDDLVAQQARAAAFDPNDAAQCQALYTTLKDEGVIKAPPVKQEVVPAHPRHFYTTDHVLVEVGKNSYQNDHLTLTANKDYIWMHAGGEIAGSHVVVHSVHPSEETLRQAANLTAYYSKGRGAGHVPVDVAKVSQLRKPKGAKSGLVMIAGKWRTITVRPDPELAQKLRTDE</sequence>
<feature type="coiled-coil region" evidence="1">
    <location>
        <begin position="12"/>
        <end position="39"/>
    </location>
</feature>
<proteinExistence type="predicted"/>
<dbReference type="EMBL" id="CP117884">
    <property type="protein sequence ID" value="WDF82985.1"/>
    <property type="molecule type" value="Genomic_DNA"/>
</dbReference>
<evidence type="ECO:0000259" key="2">
    <source>
        <dbReference type="Pfam" id="PF05670"/>
    </source>
</evidence>
<dbReference type="PANTHER" id="PTHR15239">
    <property type="entry name" value="NUCLEAR EXPORT MEDIATOR FACTOR NEMF"/>
    <property type="match status" value="1"/>
</dbReference>
<dbReference type="Pfam" id="PF05833">
    <property type="entry name" value="NFACT_N"/>
    <property type="match status" value="1"/>
</dbReference>
<evidence type="ECO:0000256" key="1">
    <source>
        <dbReference type="SAM" id="Coils"/>
    </source>
</evidence>
<organism evidence="3 4">
    <name type="scientific">Lacticaseibacillus pabuli</name>
    <dbReference type="NCBI Taxonomy" id="3025672"/>
    <lineage>
        <taxon>Bacteria</taxon>
        <taxon>Bacillati</taxon>
        <taxon>Bacillota</taxon>
        <taxon>Bacilli</taxon>
        <taxon>Lactobacillales</taxon>
        <taxon>Lactobacillaceae</taxon>
        <taxon>Lacticaseibacillus</taxon>
    </lineage>
</organism>
<keyword evidence="1" id="KW-0175">Coiled coil</keyword>
<evidence type="ECO:0000313" key="3">
    <source>
        <dbReference type="EMBL" id="WDF82985.1"/>
    </source>
</evidence>
<dbReference type="Pfam" id="PF05670">
    <property type="entry name" value="NFACT-R_1"/>
    <property type="match status" value="1"/>
</dbReference>